<feature type="domain" description="YrdC-like" evidence="12">
    <location>
        <begin position="8"/>
        <end position="194"/>
    </location>
</feature>
<evidence type="ECO:0000259" key="12">
    <source>
        <dbReference type="PROSITE" id="PS51163"/>
    </source>
</evidence>
<evidence type="ECO:0000256" key="7">
    <source>
        <dbReference type="ARBA" id="ARBA00022695"/>
    </source>
</evidence>
<reference evidence="13 14" key="1">
    <citation type="submission" date="2017-09" db="EMBL/GenBank/DDBJ databases">
        <title>Sequencing the genomes of two abundant thermophiles in Great Basin hot springs: Thermocrinis jamiesonii and novel Chloroflexi Thermoflexus hugenholtzii.</title>
        <authorList>
            <person name="Hedlund B."/>
        </authorList>
    </citation>
    <scope>NUCLEOTIDE SEQUENCE [LARGE SCALE GENOMIC DNA]</scope>
    <source>
        <strain evidence="13 14">G233</strain>
    </source>
</reference>
<evidence type="ECO:0000313" key="13">
    <source>
        <dbReference type="EMBL" id="PFG74953.1"/>
    </source>
</evidence>
<dbReference type="PANTHER" id="PTHR17490:SF16">
    <property type="entry name" value="THREONYLCARBAMOYL-AMP SYNTHASE"/>
    <property type="match status" value="1"/>
</dbReference>
<organism evidence="13 14">
    <name type="scientific">Tepidiforma thermophila (strain KCTC 52669 / CGMCC 1.13589 / G233)</name>
    <dbReference type="NCBI Taxonomy" id="2761530"/>
    <lineage>
        <taxon>Bacteria</taxon>
        <taxon>Bacillati</taxon>
        <taxon>Chloroflexota</taxon>
        <taxon>Tepidiformia</taxon>
        <taxon>Tepidiformales</taxon>
        <taxon>Tepidiformaceae</taxon>
        <taxon>Tepidiforma</taxon>
    </lineage>
</organism>
<sequence>MLMTDSPGSLIDRAVELLRSGELVILPTDTVYGIAADVRNDDAVTAIYRAKQRDPAQPLQLLFGRDPALLEQYADLTPAARRLVDALGPGAWTIIVPGRPGWSSPALSGGSTVGFRIVPVDIVLDIVDALGAPLAATSANVSGGPSPVTAEEAARQVGAFCAMTIDAGPTAQGIDSTVIDLSGPDPVVLREGAITANQLASILGVASIPVRRSVRS</sequence>
<dbReference type="AlphaFoldDB" id="A0A2A9HHW0"/>
<evidence type="ECO:0000256" key="10">
    <source>
        <dbReference type="ARBA" id="ARBA00029774"/>
    </source>
</evidence>
<dbReference type="GO" id="GO:0061710">
    <property type="term" value="F:L-threonylcarbamoyladenylate synthase"/>
    <property type="evidence" value="ECO:0007669"/>
    <property type="project" value="UniProtKB-EC"/>
</dbReference>
<dbReference type="GO" id="GO:0006450">
    <property type="term" value="P:regulation of translational fidelity"/>
    <property type="evidence" value="ECO:0007669"/>
    <property type="project" value="TreeGrafter"/>
</dbReference>
<evidence type="ECO:0000256" key="9">
    <source>
        <dbReference type="ARBA" id="ARBA00022840"/>
    </source>
</evidence>
<evidence type="ECO:0000256" key="3">
    <source>
        <dbReference type="ARBA" id="ARBA00012584"/>
    </source>
</evidence>
<evidence type="ECO:0000256" key="1">
    <source>
        <dbReference type="ARBA" id="ARBA00004496"/>
    </source>
</evidence>
<dbReference type="GO" id="GO:0005524">
    <property type="term" value="F:ATP binding"/>
    <property type="evidence" value="ECO:0007669"/>
    <property type="project" value="UniProtKB-KW"/>
</dbReference>
<dbReference type="Gene3D" id="3.90.870.10">
    <property type="entry name" value="DHBP synthase"/>
    <property type="match status" value="1"/>
</dbReference>
<comment type="caution">
    <text evidence="13">The sequence shown here is derived from an EMBL/GenBank/DDBJ whole genome shotgun (WGS) entry which is preliminary data.</text>
</comment>
<evidence type="ECO:0000256" key="11">
    <source>
        <dbReference type="ARBA" id="ARBA00048366"/>
    </source>
</evidence>
<comment type="subcellular location">
    <subcellularLocation>
        <location evidence="1">Cytoplasm</location>
    </subcellularLocation>
</comment>
<dbReference type="PROSITE" id="PS51163">
    <property type="entry name" value="YRDC"/>
    <property type="match status" value="1"/>
</dbReference>
<keyword evidence="9" id="KW-0067">ATP-binding</keyword>
<dbReference type="SUPFAM" id="SSF55821">
    <property type="entry name" value="YrdC/RibB"/>
    <property type="match status" value="1"/>
</dbReference>
<evidence type="ECO:0000256" key="5">
    <source>
        <dbReference type="ARBA" id="ARBA00022679"/>
    </source>
</evidence>
<proteinExistence type="inferred from homology"/>
<dbReference type="GO" id="GO:0000049">
    <property type="term" value="F:tRNA binding"/>
    <property type="evidence" value="ECO:0007669"/>
    <property type="project" value="TreeGrafter"/>
</dbReference>
<dbReference type="EMBL" id="PDJQ01000001">
    <property type="protein sequence ID" value="PFG74953.1"/>
    <property type="molecule type" value="Genomic_DNA"/>
</dbReference>
<dbReference type="Proteomes" id="UP000223071">
    <property type="component" value="Unassembled WGS sequence"/>
</dbReference>
<dbReference type="Pfam" id="PF01300">
    <property type="entry name" value="Sua5_yciO_yrdC"/>
    <property type="match status" value="1"/>
</dbReference>
<protein>
    <recommendedName>
        <fullName evidence="10">L-threonylcarbamoyladenylate synthase</fullName>
        <ecNumber evidence="3">2.7.7.87</ecNumber>
    </recommendedName>
    <alternativeName>
        <fullName evidence="10">L-threonylcarbamoyladenylate synthase</fullName>
    </alternativeName>
</protein>
<name>A0A2A9HHW0_TEPT2</name>
<dbReference type="InterPro" id="IPR006070">
    <property type="entry name" value="Sua5-like_dom"/>
</dbReference>
<dbReference type="NCBIfam" id="TIGR00057">
    <property type="entry name" value="L-threonylcarbamoyladenylate synthase"/>
    <property type="match status" value="1"/>
</dbReference>
<dbReference type="PANTHER" id="PTHR17490">
    <property type="entry name" value="SUA5"/>
    <property type="match status" value="1"/>
</dbReference>
<evidence type="ECO:0000256" key="4">
    <source>
        <dbReference type="ARBA" id="ARBA00022490"/>
    </source>
</evidence>
<keyword evidence="4" id="KW-0963">Cytoplasm</keyword>
<dbReference type="GO" id="GO:0005737">
    <property type="term" value="C:cytoplasm"/>
    <property type="evidence" value="ECO:0007669"/>
    <property type="project" value="UniProtKB-SubCell"/>
</dbReference>
<comment type="similarity">
    <text evidence="2">Belongs to the SUA5 family.</text>
</comment>
<keyword evidence="5" id="KW-0808">Transferase</keyword>
<keyword evidence="7" id="KW-0548">Nucleotidyltransferase</keyword>
<accession>A0A2A9HHW0</accession>
<dbReference type="GO" id="GO:0008033">
    <property type="term" value="P:tRNA processing"/>
    <property type="evidence" value="ECO:0007669"/>
    <property type="project" value="UniProtKB-KW"/>
</dbReference>
<evidence type="ECO:0000313" key="14">
    <source>
        <dbReference type="Proteomes" id="UP000223071"/>
    </source>
</evidence>
<dbReference type="GO" id="GO:0003725">
    <property type="term" value="F:double-stranded RNA binding"/>
    <property type="evidence" value="ECO:0007669"/>
    <property type="project" value="InterPro"/>
</dbReference>
<gene>
    <name evidence="13" type="ORF">A9A59_2206</name>
</gene>
<dbReference type="InterPro" id="IPR017945">
    <property type="entry name" value="DHBP_synth_RibB-like_a/b_dom"/>
</dbReference>
<evidence type="ECO:0000256" key="6">
    <source>
        <dbReference type="ARBA" id="ARBA00022694"/>
    </source>
</evidence>
<comment type="catalytic activity">
    <reaction evidence="11">
        <text>L-threonine + hydrogencarbonate + ATP = L-threonylcarbamoyladenylate + diphosphate + H2O</text>
        <dbReference type="Rhea" id="RHEA:36407"/>
        <dbReference type="ChEBI" id="CHEBI:15377"/>
        <dbReference type="ChEBI" id="CHEBI:17544"/>
        <dbReference type="ChEBI" id="CHEBI:30616"/>
        <dbReference type="ChEBI" id="CHEBI:33019"/>
        <dbReference type="ChEBI" id="CHEBI:57926"/>
        <dbReference type="ChEBI" id="CHEBI:73682"/>
        <dbReference type="EC" id="2.7.7.87"/>
    </reaction>
</comment>
<keyword evidence="14" id="KW-1185">Reference proteome</keyword>
<dbReference type="InterPro" id="IPR050156">
    <property type="entry name" value="TC-AMP_synthase_SUA5"/>
</dbReference>
<evidence type="ECO:0000256" key="8">
    <source>
        <dbReference type="ARBA" id="ARBA00022741"/>
    </source>
</evidence>
<dbReference type="EC" id="2.7.7.87" evidence="3"/>
<keyword evidence="8" id="KW-0547">Nucleotide-binding</keyword>
<keyword evidence="6" id="KW-0819">tRNA processing</keyword>
<evidence type="ECO:0000256" key="2">
    <source>
        <dbReference type="ARBA" id="ARBA00007663"/>
    </source>
</evidence>